<dbReference type="SMART" id="SM00175">
    <property type="entry name" value="RAB"/>
    <property type="match status" value="1"/>
</dbReference>
<dbReference type="GO" id="GO:0007264">
    <property type="term" value="P:small GTPase-mediated signal transduction"/>
    <property type="evidence" value="ECO:0007669"/>
    <property type="project" value="InterPro"/>
</dbReference>
<dbReference type="GO" id="GO:0016020">
    <property type="term" value="C:membrane"/>
    <property type="evidence" value="ECO:0007669"/>
    <property type="project" value="UniProtKB-SubCell"/>
</dbReference>
<dbReference type="SUPFAM" id="SSF52540">
    <property type="entry name" value="P-loop containing nucleoside triphosphate hydrolases"/>
    <property type="match status" value="1"/>
</dbReference>
<dbReference type="Pfam" id="PF00071">
    <property type="entry name" value="Ras"/>
    <property type="match status" value="1"/>
</dbReference>
<keyword evidence="2" id="KW-0547">Nucleotide-binding</keyword>
<dbReference type="SMART" id="SM00174">
    <property type="entry name" value="RHO"/>
    <property type="match status" value="1"/>
</dbReference>
<dbReference type="NCBIfam" id="TIGR00231">
    <property type="entry name" value="small_GTP"/>
    <property type="match status" value="1"/>
</dbReference>
<keyword evidence="3" id="KW-0342">GTP-binding</keyword>
<keyword evidence="4" id="KW-0472">Membrane</keyword>
<reference evidence="5" key="1">
    <citation type="submission" date="2020-05" db="EMBL/GenBank/DDBJ databases">
        <title>Phylogenomic resolution of chytrid fungi.</title>
        <authorList>
            <person name="Stajich J.E."/>
            <person name="Amses K."/>
            <person name="Simmons R."/>
            <person name="Seto K."/>
            <person name="Myers J."/>
            <person name="Bonds A."/>
            <person name="Quandt C.A."/>
            <person name="Barry K."/>
            <person name="Liu P."/>
            <person name="Grigoriev I."/>
            <person name="Longcore J.E."/>
            <person name="James T.Y."/>
        </authorList>
    </citation>
    <scope>NUCLEOTIDE SEQUENCE</scope>
    <source>
        <strain evidence="5">JEL0513</strain>
    </source>
</reference>
<dbReference type="AlphaFoldDB" id="A0AAD5T5H6"/>
<comment type="subcellular location">
    <subcellularLocation>
        <location evidence="1">Membrane</location>
    </subcellularLocation>
</comment>
<keyword evidence="6" id="KW-1185">Reference proteome</keyword>
<name>A0AAD5T5H6_9FUNG</name>
<evidence type="ECO:0000256" key="1">
    <source>
        <dbReference type="ARBA" id="ARBA00004370"/>
    </source>
</evidence>
<organism evidence="5 6">
    <name type="scientific">Physocladia obscura</name>
    <dbReference type="NCBI Taxonomy" id="109957"/>
    <lineage>
        <taxon>Eukaryota</taxon>
        <taxon>Fungi</taxon>
        <taxon>Fungi incertae sedis</taxon>
        <taxon>Chytridiomycota</taxon>
        <taxon>Chytridiomycota incertae sedis</taxon>
        <taxon>Chytridiomycetes</taxon>
        <taxon>Chytridiales</taxon>
        <taxon>Chytriomycetaceae</taxon>
        <taxon>Physocladia</taxon>
    </lineage>
</organism>
<dbReference type="InterPro" id="IPR001806">
    <property type="entry name" value="Small_GTPase"/>
</dbReference>
<dbReference type="PROSITE" id="PS51421">
    <property type="entry name" value="RAS"/>
    <property type="match status" value="1"/>
</dbReference>
<dbReference type="SMART" id="SM00173">
    <property type="entry name" value="RAS"/>
    <property type="match status" value="1"/>
</dbReference>
<evidence type="ECO:0000313" key="6">
    <source>
        <dbReference type="Proteomes" id="UP001211907"/>
    </source>
</evidence>
<dbReference type="PROSITE" id="PS51419">
    <property type="entry name" value="RAB"/>
    <property type="match status" value="1"/>
</dbReference>
<accession>A0AAD5T5H6</accession>
<comment type="caution">
    <text evidence="5">The sequence shown here is derived from an EMBL/GenBank/DDBJ whole genome shotgun (WGS) entry which is preliminary data.</text>
</comment>
<dbReference type="Gene3D" id="3.40.50.300">
    <property type="entry name" value="P-loop containing nucleotide triphosphate hydrolases"/>
    <property type="match status" value="1"/>
</dbReference>
<dbReference type="GO" id="GO:0005525">
    <property type="term" value="F:GTP binding"/>
    <property type="evidence" value="ECO:0007669"/>
    <property type="project" value="UniProtKB-KW"/>
</dbReference>
<dbReference type="InterPro" id="IPR005225">
    <property type="entry name" value="Small_GTP-bd"/>
</dbReference>
<dbReference type="InterPro" id="IPR027417">
    <property type="entry name" value="P-loop_NTPase"/>
</dbReference>
<dbReference type="EMBL" id="JADGJH010000934">
    <property type="protein sequence ID" value="KAJ3120812.1"/>
    <property type="molecule type" value="Genomic_DNA"/>
</dbReference>
<protein>
    <submittedName>
        <fullName evidence="5">GTP-binding protein Rho1</fullName>
    </submittedName>
</protein>
<sequence length="240" mass="26729">MSDAVFDLPKVKFVVVGDGFCGKTCLLTVYNNGEFPGVREIYKNFCAFVRTMTYNASTQHNLENKKKDYIPTVFENTTKIIDLDGRHVTLALWDTAGQEDYSRLRPLTYTDSHAILICFSIDSPDSLENVVENWITEVTHFCRNVPVILVGCKKDLRTDPKTVAFLEKNGQEPVLTEQGQSVAAKIRAKYFECSALTGEGVNNVFEYAARVAMAYRYGGVKARPPGTTGASTKPEKCSLL</sequence>
<dbReference type="Proteomes" id="UP001211907">
    <property type="component" value="Unassembled WGS sequence"/>
</dbReference>
<dbReference type="PRINTS" id="PR00449">
    <property type="entry name" value="RASTRNSFRMNG"/>
</dbReference>
<gene>
    <name evidence="5" type="primary">RHO1_8</name>
    <name evidence="5" type="ORF">HK100_012641</name>
</gene>
<evidence type="ECO:0000256" key="4">
    <source>
        <dbReference type="ARBA" id="ARBA00023136"/>
    </source>
</evidence>
<dbReference type="FunFam" id="3.40.50.300:FF:002060">
    <property type="entry name" value="Rho family GTPase"/>
    <property type="match status" value="1"/>
</dbReference>
<dbReference type="InterPro" id="IPR003578">
    <property type="entry name" value="Small_GTPase_Rho"/>
</dbReference>
<dbReference type="PANTHER" id="PTHR24072">
    <property type="entry name" value="RHO FAMILY GTPASE"/>
    <property type="match status" value="1"/>
</dbReference>
<dbReference type="PROSITE" id="PS51420">
    <property type="entry name" value="RHO"/>
    <property type="match status" value="1"/>
</dbReference>
<evidence type="ECO:0000313" key="5">
    <source>
        <dbReference type="EMBL" id="KAJ3120812.1"/>
    </source>
</evidence>
<evidence type="ECO:0000256" key="3">
    <source>
        <dbReference type="ARBA" id="ARBA00023134"/>
    </source>
</evidence>
<dbReference type="GO" id="GO:0003924">
    <property type="term" value="F:GTPase activity"/>
    <property type="evidence" value="ECO:0007669"/>
    <property type="project" value="InterPro"/>
</dbReference>
<evidence type="ECO:0000256" key="2">
    <source>
        <dbReference type="ARBA" id="ARBA00022741"/>
    </source>
</evidence>
<proteinExistence type="predicted"/>